<dbReference type="Proteomes" id="UP001280121">
    <property type="component" value="Unassembled WGS sequence"/>
</dbReference>
<comment type="caution">
    <text evidence="1">The sequence shown here is derived from an EMBL/GenBank/DDBJ whole genome shotgun (WGS) entry which is preliminary data.</text>
</comment>
<reference evidence="1" key="1">
    <citation type="journal article" date="2023" name="Plant J.">
        <title>Genome sequences and population genomics provide insights into the demographic history, inbreeding, and mutation load of two 'living fossil' tree species of Dipteronia.</title>
        <authorList>
            <person name="Feng Y."/>
            <person name="Comes H.P."/>
            <person name="Chen J."/>
            <person name="Zhu S."/>
            <person name="Lu R."/>
            <person name="Zhang X."/>
            <person name="Li P."/>
            <person name="Qiu J."/>
            <person name="Olsen K.M."/>
            <person name="Qiu Y."/>
        </authorList>
    </citation>
    <scope>NUCLEOTIDE SEQUENCE</scope>
    <source>
        <strain evidence="1">KIB01</strain>
    </source>
</reference>
<organism evidence="1 2">
    <name type="scientific">Dipteronia dyeriana</name>
    <dbReference type="NCBI Taxonomy" id="168575"/>
    <lineage>
        <taxon>Eukaryota</taxon>
        <taxon>Viridiplantae</taxon>
        <taxon>Streptophyta</taxon>
        <taxon>Embryophyta</taxon>
        <taxon>Tracheophyta</taxon>
        <taxon>Spermatophyta</taxon>
        <taxon>Magnoliopsida</taxon>
        <taxon>eudicotyledons</taxon>
        <taxon>Gunneridae</taxon>
        <taxon>Pentapetalae</taxon>
        <taxon>rosids</taxon>
        <taxon>malvids</taxon>
        <taxon>Sapindales</taxon>
        <taxon>Sapindaceae</taxon>
        <taxon>Hippocastanoideae</taxon>
        <taxon>Acereae</taxon>
        <taxon>Dipteronia</taxon>
    </lineage>
</organism>
<name>A0AAD9U181_9ROSI</name>
<gene>
    <name evidence="1" type="ORF">Ddye_021196</name>
</gene>
<dbReference type="AlphaFoldDB" id="A0AAD9U181"/>
<dbReference type="EMBL" id="JANJYI010000006">
    <property type="protein sequence ID" value="KAK2646001.1"/>
    <property type="molecule type" value="Genomic_DNA"/>
</dbReference>
<sequence>MLEVDTQSCLFSFTSDHYTFSSGITILVFSPTGNPFVRGSPCFNDVIERFIVTKSQDGGGGSGGGDVVGGLWLRGAKAVEVEADVET</sequence>
<protein>
    <submittedName>
        <fullName evidence="1">Uncharacterized protein</fullName>
    </submittedName>
</protein>
<proteinExistence type="predicted"/>
<accession>A0AAD9U181</accession>
<keyword evidence="2" id="KW-1185">Reference proteome</keyword>
<evidence type="ECO:0000313" key="2">
    <source>
        <dbReference type="Proteomes" id="UP001280121"/>
    </source>
</evidence>
<evidence type="ECO:0000313" key="1">
    <source>
        <dbReference type="EMBL" id="KAK2646001.1"/>
    </source>
</evidence>